<dbReference type="InterPro" id="IPR052047">
    <property type="entry name" value="GH94_Enzymes"/>
</dbReference>
<dbReference type="InterPro" id="IPR012341">
    <property type="entry name" value="6hp_glycosidase-like_sf"/>
</dbReference>
<dbReference type="PANTHER" id="PTHR37469">
    <property type="entry name" value="CELLOBIONIC ACID PHOSPHORYLASE-RELATED"/>
    <property type="match status" value="1"/>
</dbReference>
<dbReference type="InterPro" id="IPR033432">
    <property type="entry name" value="GH94_catalytic"/>
</dbReference>
<dbReference type="Pfam" id="PF06165">
    <property type="entry name" value="GH94_b-supersand"/>
    <property type="match status" value="1"/>
</dbReference>
<evidence type="ECO:0000256" key="1">
    <source>
        <dbReference type="ARBA" id="ARBA00022676"/>
    </source>
</evidence>
<proteinExistence type="predicted"/>
<dbReference type="PANTHER" id="PTHR37469:SF2">
    <property type="entry name" value="CELLOBIONIC ACID PHOSPHORYLASE"/>
    <property type="match status" value="1"/>
</dbReference>
<organism evidence="5">
    <name type="scientific">Ignisphaera aggregans</name>
    <dbReference type="NCBI Taxonomy" id="334771"/>
    <lineage>
        <taxon>Archaea</taxon>
        <taxon>Thermoproteota</taxon>
        <taxon>Thermoprotei</taxon>
        <taxon>Desulfurococcales</taxon>
        <taxon>Desulfurococcaceae</taxon>
        <taxon>Ignisphaera</taxon>
    </lineage>
</organism>
<dbReference type="InterPro" id="IPR008928">
    <property type="entry name" value="6-hairpin_glycosidase_sf"/>
</dbReference>
<name>A0A7C4FH12_9CREN</name>
<evidence type="ECO:0000259" key="4">
    <source>
        <dbReference type="Pfam" id="PF17167"/>
    </source>
</evidence>
<evidence type="ECO:0000313" key="5">
    <source>
        <dbReference type="EMBL" id="HGI88026.1"/>
    </source>
</evidence>
<protein>
    <submittedName>
        <fullName evidence="5">Glycosyl transferase</fullName>
    </submittedName>
</protein>
<dbReference type="InterPro" id="IPR037018">
    <property type="entry name" value="GH65_N"/>
</dbReference>
<dbReference type="Gene3D" id="1.20.890.20">
    <property type="entry name" value="mpn423 like domain"/>
    <property type="match status" value="1"/>
</dbReference>
<dbReference type="SUPFAM" id="SSF74650">
    <property type="entry name" value="Galactose mutarotase-like"/>
    <property type="match status" value="1"/>
</dbReference>
<dbReference type="AlphaFoldDB" id="A0A7C4FH12"/>
<dbReference type="Gene3D" id="1.50.10.10">
    <property type="match status" value="1"/>
</dbReference>
<dbReference type="Gene3D" id="2.60.420.10">
    <property type="entry name" value="Maltose phosphorylase, domain 3"/>
    <property type="match status" value="1"/>
</dbReference>
<feature type="domain" description="Glycosyl hydrolase 94 supersandwich" evidence="3">
    <location>
        <begin position="27"/>
        <end position="311"/>
    </location>
</feature>
<dbReference type="GO" id="GO:0005975">
    <property type="term" value="P:carbohydrate metabolic process"/>
    <property type="evidence" value="ECO:0007669"/>
    <property type="project" value="InterPro"/>
</dbReference>
<feature type="domain" description="Glycosyl hydrolase 94 catalytic" evidence="4">
    <location>
        <begin position="325"/>
        <end position="753"/>
    </location>
</feature>
<dbReference type="Pfam" id="PF17167">
    <property type="entry name" value="Glyco_hydro_94"/>
    <property type="match status" value="1"/>
</dbReference>
<dbReference type="EMBL" id="DTFF01000052">
    <property type="protein sequence ID" value="HGI88026.1"/>
    <property type="molecule type" value="Genomic_DNA"/>
</dbReference>
<reference evidence="5" key="1">
    <citation type="journal article" date="2020" name="mSystems">
        <title>Genome- and Community-Level Interaction Insights into Carbon Utilization and Element Cycling Functions of Hydrothermarchaeota in Hydrothermal Sediment.</title>
        <authorList>
            <person name="Zhou Z."/>
            <person name="Liu Y."/>
            <person name="Xu W."/>
            <person name="Pan J."/>
            <person name="Luo Z.H."/>
            <person name="Li M."/>
        </authorList>
    </citation>
    <scope>NUCLEOTIDE SEQUENCE [LARGE SCALE GENOMIC DNA]</scope>
    <source>
        <strain evidence="5">SpSt-732</strain>
    </source>
</reference>
<accession>A0A7C4FH12</accession>
<keyword evidence="1" id="KW-0328">Glycosyltransferase</keyword>
<dbReference type="SUPFAM" id="SSF48208">
    <property type="entry name" value="Six-hairpin glycosidases"/>
    <property type="match status" value="1"/>
</dbReference>
<dbReference type="InterPro" id="IPR010383">
    <property type="entry name" value="Glyco_hydrolase_94_b-supersand"/>
</dbReference>
<sequence length="834" mass="95181">MCSGAGSQVGCPTVRRSPYGYFDDQSREYVITRPDTPTPWINYIGQEEYFGIVSNTGGGYSFYRDPRYRRVTRYRYHGVPVDQPGRYIYIRDADTGEYWSATWQPVKKQLDYYECRHGLGYTKIRSVYKGIESEVLYFVPLGQTFEVWKLRVKNNRDKEANLQLFSYVEFCFWDALDDMTNFQRNLNIAEVEVEDSVIYHKTGYRERRNHFAFFACSEPIVGFDTDKEEFIGSYRGLENPIVVEEGVSRNTIAYGGHPIGSHQIRLRLGPGESKEIIFLLGYAENPLEEKFIAPNTINKTRVRKVIQEYTNPAKVEEAFQEIKKYWDDLLSKLQVETPDTDVNRIVNVWNQYQIMITFNLARSASYYESGIARGIGFRDSCQDILGAVHLFPERVRQRILDLASIQLPDGSTYHQYQPISKRGNREIGGGFNDDPLWLVIATATYIKETGDFSILNELVPYDSTPGTEEPLYEHLKKAIMYIAGNLGPHKLPLIGHADWNDCLNLNVMSMNPDESFQTAPERTDGKTAESVFIACQFVLAANVFAEVAERIGKREDAELFRNLAKEMVERVKLHGWDGEWFLRAYDAFGRKIGSKENEEGRIYIEPQGMCVMAGIGLDDGKAVKALDAVKKYLATEHGIVLHWPPYTRYYVHLGEISSYPPGHKENASIFCHPNSWIIIAEAMVGRGDAAFEYYKKLNPSAREPISHIHRAEPYVYAQTIAGPASKLFGRARNSWLTGTASWMFVAVTQYILGVRPTYDGLIIDPCIPREWPGFKVIRKFRGDTYIIEVRNEERVSKGVKAVFLDGKPLDGNKVPVVGDGKTHYVLVIMGKQSD</sequence>
<keyword evidence="2 5" id="KW-0808">Transferase</keyword>
<dbReference type="GO" id="GO:0030246">
    <property type="term" value="F:carbohydrate binding"/>
    <property type="evidence" value="ECO:0007669"/>
    <property type="project" value="InterPro"/>
</dbReference>
<evidence type="ECO:0000259" key="3">
    <source>
        <dbReference type="Pfam" id="PF06165"/>
    </source>
</evidence>
<evidence type="ECO:0000256" key="2">
    <source>
        <dbReference type="ARBA" id="ARBA00022679"/>
    </source>
</evidence>
<comment type="caution">
    <text evidence="5">The sequence shown here is derived from an EMBL/GenBank/DDBJ whole genome shotgun (WGS) entry which is preliminary data.</text>
</comment>
<dbReference type="Gene3D" id="2.70.98.40">
    <property type="entry name" value="Glycoside hydrolase, family 65, N-terminal domain"/>
    <property type="match status" value="1"/>
</dbReference>
<dbReference type="SMART" id="SM01068">
    <property type="entry name" value="CBM_X"/>
    <property type="match status" value="1"/>
</dbReference>
<dbReference type="InterPro" id="IPR011013">
    <property type="entry name" value="Gal_mutarotase_sf_dom"/>
</dbReference>
<dbReference type="GO" id="GO:0016757">
    <property type="term" value="F:glycosyltransferase activity"/>
    <property type="evidence" value="ECO:0007669"/>
    <property type="project" value="UniProtKB-KW"/>
</dbReference>
<gene>
    <name evidence="5" type="ORF">ENV14_06540</name>
</gene>